<protein>
    <submittedName>
        <fullName evidence="2">Uncharacterized protein</fullName>
    </submittedName>
</protein>
<evidence type="ECO:0000256" key="1">
    <source>
        <dbReference type="SAM" id="MobiDB-lite"/>
    </source>
</evidence>
<dbReference type="EMBL" id="JAWIZZ010000038">
    <property type="protein sequence ID" value="KAK5781009.1"/>
    <property type="molecule type" value="Genomic_DNA"/>
</dbReference>
<reference evidence="3" key="1">
    <citation type="submission" date="2023-07" db="EMBL/GenBank/DDBJ databases">
        <title>A draft genome of Kazachstania heterogenica Y-27499.</title>
        <authorList>
            <person name="Donic C."/>
            <person name="Kralova J.S."/>
            <person name="Fidel L."/>
            <person name="Ben-Dor S."/>
            <person name="Jung S."/>
        </authorList>
    </citation>
    <scope>NUCLEOTIDE SEQUENCE [LARGE SCALE GENOMIC DNA]</scope>
    <source>
        <strain evidence="3">Y27499</strain>
    </source>
</reference>
<accession>A0AAN7W4H4</accession>
<feature type="region of interest" description="Disordered" evidence="1">
    <location>
        <begin position="312"/>
        <end position="340"/>
    </location>
</feature>
<gene>
    <name evidence="2" type="ORF">RI543_001397</name>
</gene>
<evidence type="ECO:0000313" key="3">
    <source>
        <dbReference type="Proteomes" id="UP001306508"/>
    </source>
</evidence>
<keyword evidence="3" id="KW-1185">Reference proteome</keyword>
<name>A0AAN7W4H4_9SACH</name>
<dbReference type="AlphaFoldDB" id="A0AAN7W4H4"/>
<evidence type="ECO:0000313" key="2">
    <source>
        <dbReference type="EMBL" id="KAK5781009.1"/>
    </source>
</evidence>
<comment type="caution">
    <text evidence="2">The sequence shown here is derived from an EMBL/GenBank/DDBJ whole genome shotgun (WGS) entry which is preliminary data.</text>
</comment>
<organism evidence="2 3">
    <name type="scientific">Arxiozyma heterogenica</name>
    <dbReference type="NCBI Taxonomy" id="278026"/>
    <lineage>
        <taxon>Eukaryota</taxon>
        <taxon>Fungi</taxon>
        <taxon>Dikarya</taxon>
        <taxon>Ascomycota</taxon>
        <taxon>Saccharomycotina</taxon>
        <taxon>Saccharomycetes</taxon>
        <taxon>Saccharomycetales</taxon>
        <taxon>Saccharomycetaceae</taxon>
        <taxon>Arxiozyma</taxon>
    </lineage>
</organism>
<dbReference type="Proteomes" id="UP001306508">
    <property type="component" value="Unassembled WGS sequence"/>
</dbReference>
<proteinExistence type="predicted"/>
<sequence length="371" mass="43332">MDNDILRDYECGLETNIPWKIPHYGEHNIITNKRNKDSLIWNAEYRTNNYNHTIIRRPNVNVNANTNANANASIMGSYVIKKKNRRKSINNLHYPYIKFVNYILENNGNNINNNNKPHNNHTNGKDNHYNNDSIICNENDANLDFNKMLKSNQNFTMNTKEIKNSLFISTKDESGYIWQNQPTKMYKLDNIKKYKRDQSSIAYYDFNTDNSDNCTNNNNNNSNRTMANNNLLFPILYDRYEYRENGKDKNNTVDSEQEETGLDLEQLLSCDTVDSLLSPDSSYNYKYNNYSYSSNGDLSYMSNLLLPIKDNNNLNNNSNNSNNNNLYDNNNNNNNDNNLLESNNYRNINIINKEISAAVDITDLLRDTEYF</sequence>